<dbReference type="GO" id="GO:0016491">
    <property type="term" value="F:oxidoreductase activity"/>
    <property type="evidence" value="ECO:0007669"/>
    <property type="project" value="InterPro"/>
</dbReference>
<evidence type="ECO:0000256" key="1">
    <source>
        <dbReference type="ARBA" id="ARBA00004370"/>
    </source>
</evidence>
<dbReference type="GO" id="GO:0016020">
    <property type="term" value="C:membrane"/>
    <property type="evidence" value="ECO:0007669"/>
    <property type="project" value="UniProtKB-SubCell"/>
</dbReference>
<sequence>MTTTNPKDSMTSTWRTADRNTWTIWHWWYEWVRVHPTDLDREVPVHDKSDPIPVVSHFQCHKWVLVHALWPLALHRLYCWTFGKNLHPLVALLFYTVAYKMNGVHELIMIRDVGHTHGFLDGDKHARDGVPDHAVKKVFNSLISTLTVRSLMVVFFAYRRNEVPTLSWWLIPEIGFYLTILDFWFYWYHRSMHQVDRLWKYHRTHHLTKHPNPLLTLYADAEQEIFDIAVIPLLTYGTMKLMGFPLGFGDLWLCNQYQVFTELFGHSGLRVLWRPPTTANWFLDLFDAQLVLEDHDLHHRKGWRNSFNYGKQTMLWDKAFGTHAERIESKNVNWSRQVTLKLWVI</sequence>
<accession>M3A716</accession>
<dbReference type="KEGG" id="pfj:MYCFIDRAFT_151893"/>
<gene>
    <name evidence="7" type="ORF">MYCFIDRAFT_151893</name>
</gene>
<dbReference type="GO" id="GO:0008610">
    <property type="term" value="P:lipid biosynthetic process"/>
    <property type="evidence" value="ECO:0007669"/>
    <property type="project" value="InterPro"/>
</dbReference>
<dbReference type="STRING" id="383855.M3A716"/>
<dbReference type="Pfam" id="PF04116">
    <property type="entry name" value="FA_hydroxylase"/>
    <property type="match status" value="1"/>
</dbReference>
<reference evidence="7 8" key="1">
    <citation type="journal article" date="2012" name="PLoS Pathog.">
        <title>Diverse lifestyles and strategies of plant pathogenesis encoded in the genomes of eighteen Dothideomycetes fungi.</title>
        <authorList>
            <person name="Ohm R.A."/>
            <person name="Feau N."/>
            <person name="Henrissat B."/>
            <person name="Schoch C.L."/>
            <person name="Horwitz B.A."/>
            <person name="Barry K.W."/>
            <person name="Condon B.J."/>
            <person name="Copeland A.C."/>
            <person name="Dhillon B."/>
            <person name="Glaser F."/>
            <person name="Hesse C.N."/>
            <person name="Kosti I."/>
            <person name="LaButti K."/>
            <person name="Lindquist E.A."/>
            <person name="Lucas S."/>
            <person name="Salamov A.A."/>
            <person name="Bradshaw R.E."/>
            <person name="Ciuffetti L."/>
            <person name="Hamelin R.C."/>
            <person name="Kema G.H.J."/>
            <person name="Lawrence C."/>
            <person name="Scott J.A."/>
            <person name="Spatafora J.W."/>
            <person name="Turgeon B.G."/>
            <person name="de Wit P.J.G.M."/>
            <person name="Zhong S."/>
            <person name="Goodwin S.B."/>
            <person name="Grigoriev I.V."/>
        </authorList>
    </citation>
    <scope>NUCLEOTIDE SEQUENCE [LARGE SCALE GENOMIC DNA]</scope>
    <source>
        <strain evidence="7 8">CIRAD86</strain>
    </source>
</reference>
<evidence type="ECO:0000259" key="6">
    <source>
        <dbReference type="Pfam" id="PF04116"/>
    </source>
</evidence>
<dbReference type="eggNOG" id="ENOG502RXPC">
    <property type="taxonomic scope" value="Eukaryota"/>
</dbReference>
<feature type="transmembrane region" description="Helical" evidence="5">
    <location>
        <begin position="170"/>
        <end position="188"/>
    </location>
</feature>
<evidence type="ECO:0000256" key="3">
    <source>
        <dbReference type="ARBA" id="ARBA00022989"/>
    </source>
</evidence>
<proteinExistence type="predicted"/>
<evidence type="ECO:0000313" key="8">
    <source>
        <dbReference type="Proteomes" id="UP000016932"/>
    </source>
</evidence>
<dbReference type="Proteomes" id="UP000016932">
    <property type="component" value="Unassembled WGS sequence"/>
</dbReference>
<protein>
    <recommendedName>
        <fullName evidence="6">Fatty acid hydroxylase domain-containing protein</fullName>
    </recommendedName>
</protein>
<dbReference type="InterPro" id="IPR050307">
    <property type="entry name" value="Sterol_Desaturase_Related"/>
</dbReference>
<name>M3A716_PSEFD</name>
<dbReference type="RefSeq" id="XP_007924004.1">
    <property type="nucleotide sequence ID" value="XM_007925813.1"/>
</dbReference>
<dbReference type="EMBL" id="KB446556">
    <property type="protein sequence ID" value="EME86879.1"/>
    <property type="molecule type" value="Genomic_DNA"/>
</dbReference>
<dbReference type="InterPro" id="IPR006694">
    <property type="entry name" value="Fatty_acid_hydroxylase"/>
</dbReference>
<dbReference type="HOGENOM" id="CLU_041178_0_0_1"/>
<keyword evidence="2 5" id="KW-0812">Transmembrane</keyword>
<dbReference type="GeneID" id="19331566"/>
<dbReference type="VEuPathDB" id="FungiDB:MYCFIDRAFT_151893"/>
<evidence type="ECO:0000313" key="7">
    <source>
        <dbReference type="EMBL" id="EME86879.1"/>
    </source>
</evidence>
<dbReference type="OrthoDB" id="6354873at2759"/>
<dbReference type="GO" id="GO:0005506">
    <property type="term" value="F:iron ion binding"/>
    <property type="evidence" value="ECO:0007669"/>
    <property type="project" value="InterPro"/>
</dbReference>
<evidence type="ECO:0000256" key="5">
    <source>
        <dbReference type="SAM" id="Phobius"/>
    </source>
</evidence>
<dbReference type="PANTHER" id="PTHR11863">
    <property type="entry name" value="STEROL DESATURASE"/>
    <property type="match status" value="1"/>
</dbReference>
<dbReference type="AlphaFoldDB" id="M3A716"/>
<keyword evidence="8" id="KW-1185">Reference proteome</keyword>
<feature type="domain" description="Fatty acid hydroxylase" evidence="6">
    <location>
        <begin position="176"/>
        <end position="322"/>
    </location>
</feature>
<organism evidence="7 8">
    <name type="scientific">Pseudocercospora fijiensis (strain CIRAD86)</name>
    <name type="common">Black leaf streak disease fungus</name>
    <name type="synonym">Mycosphaerella fijiensis</name>
    <dbReference type="NCBI Taxonomy" id="383855"/>
    <lineage>
        <taxon>Eukaryota</taxon>
        <taxon>Fungi</taxon>
        <taxon>Dikarya</taxon>
        <taxon>Ascomycota</taxon>
        <taxon>Pezizomycotina</taxon>
        <taxon>Dothideomycetes</taxon>
        <taxon>Dothideomycetidae</taxon>
        <taxon>Mycosphaerellales</taxon>
        <taxon>Mycosphaerellaceae</taxon>
        <taxon>Pseudocercospora</taxon>
    </lineage>
</organism>
<keyword evidence="4 5" id="KW-0472">Membrane</keyword>
<keyword evidence="3 5" id="KW-1133">Transmembrane helix</keyword>
<comment type="subcellular location">
    <subcellularLocation>
        <location evidence="1">Membrane</location>
    </subcellularLocation>
</comment>
<evidence type="ECO:0000256" key="4">
    <source>
        <dbReference type="ARBA" id="ARBA00023136"/>
    </source>
</evidence>
<evidence type="ECO:0000256" key="2">
    <source>
        <dbReference type="ARBA" id="ARBA00022692"/>
    </source>
</evidence>